<evidence type="ECO:0000256" key="5">
    <source>
        <dbReference type="SAM" id="MobiDB-lite"/>
    </source>
</evidence>
<keyword evidence="3" id="KW-0539">Nucleus</keyword>
<evidence type="ECO:0000313" key="7">
    <source>
        <dbReference type="EMBL" id="CAB9503458.1"/>
    </source>
</evidence>
<reference evidence="7" key="1">
    <citation type="submission" date="2020-06" db="EMBL/GenBank/DDBJ databases">
        <authorList>
            <consortium name="Plant Systems Biology data submission"/>
        </authorList>
    </citation>
    <scope>NUCLEOTIDE SEQUENCE</scope>
    <source>
        <strain evidence="7">D6</strain>
    </source>
</reference>
<organism evidence="7 8">
    <name type="scientific">Seminavis robusta</name>
    <dbReference type="NCBI Taxonomy" id="568900"/>
    <lineage>
        <taxon>Eukaryota</taxon>
        <taxon>Sar</taxon>
        <taxon>Stramenopiles</taxon>
        <taxon>Ochrophyta</taxon>
        <taxon>Bacillariophyta</taxon>
        <taxon>Bacillariophyceae</taxon>
        <taxon>Bacillariophycidae</taxon>
        <taxon>Naviculales</taxon>
        <taxon>Naviculaceae</taxon>
        <taxon>Seminavis</taxon>
    </lineage>
</organism>
<feature type="region of interest" description="Disordered" evidence="5">
    <location>
        <begin position="233"/>
        <end position="258"/>
    </location>
</feature>
<evidence type="ECO:0000256" key="1">
    <source>
        <dbReference type="ARBA" id="ARBA00004123"/>
    </source>
</evidence>
<dbReference type="PANTHER" id="PTHR10015">
    <property type="entry name" value="HEAT SHOCK TRANSCRIPTION FACTOR"/>
    <property type="match status" value="1"/>
</dbReference>
<evidence type="ECO:0000259" key="6">
    <source>
        <dbReference type="SMART" id="SM00415"/>
    </source>
</evidence>
<comment type="subcellular location">
    <subcellularLocation>
        <location evidence="1">Nucleus</location>
    </subcellularLocation>
</comment>
<sequence length="445" mass="48529">MNTDNDVVSLTNLPAQRCVSVVSSQGSGSSDNSVCSGADTTTESPFMTLVDAATSILDRKAIAVEAAKAAAPVSPSSPKIPLAVEVKSPASPTSARAAPKGKDDCNKKQTFAELLMTVLEDPAHQDIMTWMPDGKAFTIRNHKRFTMELMPKLFNIRNMSSFVRKLGRWGFQRVHEKETRNSDIFKHKNFQQGNWELCKSVKCVGRLFGASNKASPASPSKNVIDLVNNTPGRVPLPSPATRSPSMVSRIPSPPMLVTPPTGDKALLRLEHARRWSAHTRTSIFRGGKELDSMTNEVVEAAIETLRRDEETLRGASSSGNASGDDDDEEETVIVAMPKKYLQSRRAPPGMRVLSSRNGSFTYHPYDARRSSYHQQQRARGPRSSLVMTRPVQLNTRPTQSGAGPAPAGPTTAAPAMMMAPYGGRPVPQEWAISRSTSYPSPSHYR</sequence>
<name>A0A9N8HB09_9STRA</name>
<dbReference type="Pfam" id="PF00447">
    <property type="entry name" value="HSF_DNA-bind"/>
    <property type="match status" value="1"/>
</dbReference>
<dbReference type="InterPro" id="IPR000232">
    <property type="entry name" value="HSF_DNA-bd"/>
</dbReference>
<dbReference type="GO" id="GO:0043565">
    <property type="term" value="F:sequence-specific DNA binding"/>
    <property type="evidence" value="ECO:0007669"/>
    <property type="project" value="InterPro"/>
</dbReference>
<feature type="compositionally biased region" description="Low complexity" evidence="5">
    <location>
        <begin position="401"/>
        <end position="420"/>
    </location>
</feature>
<dbReference type="GO" id="GO:0003700">
    <property type="term" value="F:DNA-binding transcription factor activity"/>
    <property type="evidence" value="ECO:0007669"/>
    <property type="project" value="InterPro"/>
</dbReference>
<evidence type="ECO:0000256" key="4">
    <source>
        <dbReference type="RuleBase" id="RU004020"/>
    </source>
</evidence>
<accession>A0A9N8HB09</accession>
<feature type="region of interest" description="Disordered" evidence="5">
    <location>
        <begin position="308"/>
        <end position="329"/>
    </location>
</feature>
<dbReference type="Gene3D" id="1.10.10.10">
    <property type="entry name" value="Winged helix-like DNA-binding domain superfamily/Winged helix DNA-binding domain"/>
    <property type="match status" value="1"/>
</dbReference>
<evidence type="ECO:0000313" key="8">
    <source>
        <dbReference type="Proteomes" id="UP001153069"/>
    </source>
</evidence>
<protein>
    <recommendedName>
        <fullName evidence="6">HSF-type DNA-binding domain-containing protein</fullName>
    </recommendedName>
</protein>
<comment type="similarity">
    <text evidence="4">Belongs to the HSF family.</text>
</comment>
<dbReference type="SUPFAM" id="SSF46785">
    <property type="entry name" value="Winged helix' DNA-binding domain"/>
    <property type="match status" value="1"/>
</dbReference>
<dbReference type="InterPro" id="IPR036388">
    <property type="entry name" value="WH-like_DNA-bd_sf"/>
</dbReference>
<dbReference type="PRINTS" id="PR00056">
    <property type="entry name" value="HSFDOMAIN"/>
</dbReference>
<evidence type="ECO:0000256" key="2">
    <source>
        <dbReference type="ARBA" id="ARBA00023125"/>
    </source>
</evidence>
<keyword evidence="8" id="KW-1185">Reference proteome</keyword>
<evidence type="ECO:0000256" key="3">
    <source>
        <dbReference type="ARBA" id="ARBA00023242"/>
    </source>
</evidence>
<dbReference type="AlphaFoldDB" id="A0A9N8HB09"/>
<dbReference type="PANTHER" id="PTHR10015:SF206">
    <property type="entry name" value="HSF-TYPE DNA-BINDING DOMAIN-CONTAINING PROTEIN"/>
    <property type="match status" value="1"/>
</dbReference>
<keyword evidence="2" id="KW-0238">DNA-binding</keyword>
<dbReference type="InterPro" id="IPR036390">
    <property type="entry name" value="WH_DNA-bd_sf"/>
</dbReference>
<feature type="region of interest" description="Disordered" evidence="5">
    <location>
        <begin position="368"/>
        <end position="420"/>
    </location>
</feature>
<dbReference type="SMART" id="SM00415">
    <property type="entry name" value="HSF"/>
    <property type="match status" value="1"/>
</dbReference>
<feature type="compositionally biased region" description="Polar residues" evidence="5">
    <location>
        <begin position="391"/>
        <end position="400"/>
    </location>
</feature>
<dbReference type="GO" id="GO:0005634">
    <property type="term" value="C:nucleus"/>
    <property type="evidence" value="ECO:0007669"/>
    <property type="project" value="UniProtKB-SubCell"/>
</dbReference>
<gene>
    <name evidence="7" type="ORF">SEMRO_166_G074200.2</name>
</gene>
<comment type="caution">
    <text evidence="7">The sequence shown here is derived from an EMBL/GenBank/DDBJ whole genome shotgun (WGS) entry which is preliminary data.</text>
</comment>
<proteinExistence type="inferred from homology"/>
<feature type="domain" description="HSF-type DNA-binding" evidence="6">
    <location>
        <begin position="107"/>
        <end position="204"/>
    </location>
</feature>
<dbReference type="EMBL" id="CAICTM010000165">
    <property type="protein sequence ID" value="CAB9503458.1"/>
    <property type="molecule type" value="Genomic_DNA"/>
</dbReference>
<dbReference type="Proteomes" id="UP001153069">
    <property type="component" value="Unassembled WGS sequence"/>
</dbReference>
<dbReference type="OrthoDB" id="49274at2759"/>